<dbReference type="GO" id="GO:0005829">
    <property type="term" value="C:cytosol"/>
    <property type="evidence" value="ECO:0007669"/>
    <property type="project" value="TreeGrafter"/>
</dbReference>
<dbReference type="AlphaFoldDB" id="A0A0R2UA02"/>
<dbReference type="Pfam" id="PF02911">
    <property type="entry name" value="Formyl_trans_C"/>
    <property type="match status" value="1"/>
</dbReference>
<evidence type="ECO:0000259" key="7">
    <source>
        <dbReference type="Pfam" id="PF02911"/>
    </source>
</evidence>
<dbReference type="Proteomes" id="UP000051027">
    <property type="component" value="Unassembled WGS sequence"/>
</dbReference>
<evidence type="ECO:0000313" key="9">
    <source>
        <dbReference type="Proteomes" id="UP000051027"/>
    </source>
</evidence>
<organism evidence="8 9">
    <name type="scientific">SAR86 cluster bacterium BACL1 MAG-120820-bin45</name>
    <dbReference type="NCBI Taxonomy" id="1655612"/>
    <lineage>
        <taxon>Bacteria</taxon>
        <taxon>Pseudomonadati</taxon>
        <taxon>Pseudomonadota</taxon>
        <taxon>Gammaproteobacteria</taxon>
        <taxon>SAR86 cluster</taxon>
    </lineage>
</organism>
<evidence type="ECO:0000256" key="4">
    <source>
        <dbReference type="ARBA" id="ARBA00022917"/>
    </source>
</evidence>
<dbReference type="STRING" id="1655612.ABS10_03045"/>
<feature type="binding site" evidence="5">
    <location>
        <begin position="108"/>
        <end position="111"/>
    </location>
    <ligand>
        <name>(6S)-5,6,7,8-tetrahydrofolate</name>
        <dbReference type="ChEBI" id="CHEBI:57453"/>
    </ligand>
</feature>
<keyword evidence="4 5" id="KW-0648">Protein biosynthesis</keyword>
<dbReference type="PANTHER" id="PTHR11138:SF5">
    <property type="entry name" value="METHIONYL-TRNA FORMYLTRANSFERASE, MITOCHONDRIAL"/>
    <property type="match status" value="1"/>
</dbReference>
<feature type="domain" description="Formyl transferase N-terminal" evidence="6">
    <location>
        <begin position="1"/>
        <end position="176"/>
    </location>
</feature>
<dbReference type="InterPro" id="IPR005794">
    <property type="entry name" value="Fmt"/>
</dbReference>
<dbReference type="InterPro" id="IPR005793">
    <property type="entry name" value="Formyl_trans_C"/>
</dbReference>
<keyword evidence="3 5" id="KW-0808">Transferase</keyword>
<dbReference type="NCBIfam" id="TIGR00460">
    <property type="entry name" value="fmt"/>
    <property type="match status" value="1"/>
</dbReference>
<evidence type="ECO:0000256" key="1">
    <source>
        <dbReference type="ARBA" id="ARBA00010699"/>
    </source>
</evidence>
<comment type="similarity">
    <text evidence="1 5">Belongs to the Fmt family.</text>
</comment>
<dbReference type="CDD" id="cd08646">
    <property type="entry name" value="FMT_core_Met-tRNA-FMT_N"/>
    <property type="match status" value="1"/>
</dbReference>
<dbReference type="InterPro" id="IPR036477">
    <property type="entry name" value="Formyl_transf_N_sf"/>
</dbReference>
<sequence length="306" mass="33718">MRILFAGSPGSAAQILKNLATHECEIVGVISQPDKRSKRGGKNEPSAVSAEAIKLGIPLYNPKSIDEDFKETILQINYDFLVVSAYGKILPSWLLEHPLVAPINIHFSLLPKYRGASPIQSCLLNGDKKTGISIMKMTRGLDEGPVYSLHDHEISSLSNKIDLENELVALTNKILFKSLLAIFNSSQKPLEQDNDSATYCNKITKASGMVSFLEEEAEHIFRKFKALNGWPGLFFHRNGIDIKIHGMAVQAPQNGINISDNFTFSKDGIIIKTKDSSIVITHLQFPGKKIITASDAANSYADFFAN</sequence>
<name>A0A0R2UA02_9GAMM</name>
<proteinExistence type="inferred from homology"/>
<evidence type="ECO:0000256" key="3">
    <source>
        <dbReference type="ARBA" id="ARBA00022679"/>
    </source>
</evidence>
<comment type="function">
    <text evidence="5">Attaches a formyl group to the free amino group of methionyl-tRNA(fMet). The formyl group appears to play a dual role in the initiator identity of N-formylmethionyl-tRNA by promoting its recognition by IF2 and preventing the misappropriation of this tRNA by the elongation apparatus.</text>
</comment>
<evidence type="ECO:0000256" key="5">
    <source>
        <dbReference type="HAMAP-Rule" id="MF_00182"/>
    </source>
</evidence>
<dbReference type="InterPro" id="IPR041711">
    <property type="entry name" value="Met-tRNA-FMT_N"/>
</dbReference>
<dbReference type="PANTHER" id="PTHR11138">
    <property type="entry name" value="METHIONYL-TRNA FORMYLTRANSFERASE"/>
    <property type="match status" value="1"/>
</dbReference>
<evidence type="ECO:0000256" key="2">
    <source>
        <dbReference type="ARBA" id="ARBA00012261"/>
    </source>
</evidence>
<dbReference type="HAMAP" id="MF_00182">
    <property type="entry name" value="Formyl_trans"/>
    <property type="match status" value="1"/>
</dbReference>
<dbReference type="SUPFAM" id="SSF50486">
    <property type="entry name" value="FMT C-terminal domain-like"/>
    <property type="match status" value="1"/>
</dbReference>
<accession>A0A0R2UA02</accession>
<dbReference type="InterPro" id="IPR011034">
    <property type="entry name" value="Formyl_transferase-like_C_sf"/>
</dbReference>
<dbReference type="InterPro" id="IPR044135">
    <property type="entry name" value="Met-tRNA-FMT_C"/>
</dbReference>
<comment type="catalytic activity">
    <reaction evidence="5">
        <text>L-methionyl-tRNA(fMet) + (6R)-10-formyltetrahydrofolate = N-formyl-L-methionyl-tRNA(fMet) + (6S)-5,6,7,8-tetrahydrofolate + H(+)</text>
        <dbReference type="Rhea" id="RHEA:24380"/>
        <dbReference type="Rhea" id="RHEA-COMP:9952"/>
        <dbReference type="Rhea" id="RHEA-COMP:9953"/>
        <dbReference type="ChEBI" id="CHEBI:15378"/>
        <dbReference type="ChEBI" id="CHEBI:57453"/>
        <dbReference type="ChEBI" id="CHEBI:78530"/>
        <dbReference type="ChEBI" id="CHEBI:78844"/>
        <dbReference type="ChEBI" id="CHEBI:195366"/>
        <dbReference type="EC" id="2.1.2.9"/>
    </reaction>
</comment>
<dbReference type="EC" id="2.1.2.9" evidence="2 5"/>
<dbReference type="SUPFAM" id="SSF53328">
    <property type="entry name" value="Formyltransferase"/>
    <property type="match status" value="1"/>
</dbReference>
<dbReference type="Pfam" id="PF00551">
    <property type="entry name" value="Formyl_trans_N"/>
    <property type="match status" value="1"/>
</dbReference>
<dbReference type="CDD" id="cd08704">
    <property type="entry name" value="Met_tRNA_FMT_C"/>
    <property type="match status" value="1"/>
</dbReference>
<evidence type="ECO:0000259" key="6">
    <source>
        <dbReference type="Pfam" id="PF00551"/>
    </source>
</evidence>
<dbReference type="InterPro" id="IPR002376">
    <property type="entry name" value="Formyl_transf_N"/>
</dbReference>
<reference evidence="8 9" key="1">
    <citation type="submission" date="2015-10" db="EMBL/GenBank/DDBJ databases">
        <title>Metagenome-Assembled Genomes uncover a global brackish microbiome.</title>
        <authorList>
            <person name="Hugerth L.W."/>
            <person name="Larsson J."/>
            <person name="Alneberg J."/>
            <person name="Lindh M.V."/>
            <person name="Legrand C."/>
            <person name="Pinhassi J."/>
            <person name="Andersson A.F."/>
        </authorList>
    </citation>
    <scope>NUCLEOTIDE SEQUENCE [LARGE SCALE GENOMIC DNA]</scope>
    <source>
        <strain evidence="8">BACL1 MAG-120820-bin45</strain>
    </source>
</reference>
<dbReference type="EMBL" id="LICS01000003">
    <property type="protein sequence ID" value="KRO96311.1"/>
    <property type="molecule type" value="Genomic_DNA"/>
</dbReference>
<dbReference type="Gene3D" id="3.40.50.12230">
    <property type="match status" value="1"/>
</dbReference>
<feature type="domain" description="Formyl transferase C-terminal" evidence="7">
    <location>
        <begin position="202"/>
        <end position="300"/>
    </location>
</feature>
<evidence type="ECO:0000313" key="8">
    <source>
        <dbReference type="EMBL" id="KRO96311.1"/>
    </source>
</evidence>
<protein>
    <recommendedName>
        <fullName evidence="2 5">Methionyl-tRNA formyltransferase</fullName>
        <ecNumber evidence="2 5">2.1.2.9</ecNumber>
    </recommendedName>
</protein>
<gene>
    <name evidence="5" type="primary">fmt</name>
    <name evidence="8" type="ORF">ABS10_03045</name>
</gene>
<dbReference type="GO" id="GO:0004479">
    <property type="term" value="F:methionyl-tRNA formyltransferase activity"/>
    <property type="evidence" value="ECO:0007669"/>
    <property type="project" value="UniProtKB-UniRule"/>
</dbReference>
<comment type="caution">
    <text evidence="8">The sequence shown here is derived from an EMBL/GenBank/DDBJ whole genome shotgun (WGS) entry which is preliminary data.</text>
</comment>